<dbReference type="AlphaFoldDB" id="A0A2G9SM63"/>
<reference evidence="2" key="1">
    <citation type="submission" date="2017-08" db="EMBL/GenBank/DDBJ databases">
        <title>Assembly of the North American Bullfrog Genome.</title>
        <authorList>
            <person name="Warren R.L."/>
            <person name="Vandervalk B.P."/>
            <person name="Kucuk E."/>
            <person name="Birol I."/>
            <person name="Helbing C."/>
            <person name="Pandoh P."/>
            <person name="Behsaz B."/>
            <person name="Mohamadi H."/>
            <person name="Chu J."/>
            <person name="Jackman S."/>
            <person name="Hammond S.A."/>
            <person name="Veldhoen N."/>
            <person name="Kirk H."/>
            <person name="Zhao Y."/>
            <person name="Coope R."/>
            <person name="Pleasance S."/>
            <person name="Moore R."/>
            <person name="Holt R."/>
        </authorList>
    </citation>
    <scope>NUCLEOTIDE SEQUENCE</scope>
    <source>
        <strain evidence="2">Bruno</strain>
        <tissue evidence="2">Liver</tissue>
    </source>
</reference>
<gene>
    <name evidence="2" type="ORF">AB205_0164760</name>
</gene>
<evidence type="ECO:0000256" key="1">
    <source>
        <dbReference type="SAM" id="MobiDB-lite"/>
    </source>
</evidence>
<name>A0A2G9SM63_AQUCT</name>
<sequence length="141" mass="15547">MGNGHGQGTAKAIVSDVLDKYLVPSSRGSDSSPSHMSPGTTSAPAEEIWVLRKPFAGYSSDSAFSGCFNSTFMARRSQWDDDRTLAGLWNDQFCQYYWFPLLFHFACTSFQSIACEIEPLGVLPQNERAIGHIDKENNQSG</sequence>
<protein>
    <submittedName>
        <fullName evidence="2">Uncharacterized protein</fullName>
    </submittedName>
</protein>
<dbReference type="OrthoDB" id="6156898at2759"/>
<feature type="compositionally biased region" description="Low complexity" evidence="1">
    <location>
        <begin position="24"/>
        <end position="38"/>
    </location>
</feature>
<evidence type="ECO:0000313" key="2">
    <source>
        <dbReference type="EMBL" id="PIO41246.1"/>
    </source>
</evidence>
<organism evidence="2">
    <name type="scientific">Aquarana catesbeiana</name>
    <name type="common">American bullfrog</name>
    <name type="synonym">Rana catesbeiana</name>
    <dbReference type="NCBI Taxonomy" id="8400"/>
    <lineage>
        <taxon>Eukaryota</taxon>
        <taxon>Metazoa</taxon>
        <taxon>Chordata</taxon>
        <taxon>Craniata</taxon>
        <taxon>Vertebrata</taxon>
        <taxon>Euteleostomi</taxon>
        <taxon>Amphibia</taxon>
        <taxon>Batrachia</taxon>
        <taxon>Anura</taxon>
        <taxon>Neobatrachia</taxon>
        <taxon>Ranoidea</taxon>
        <taxon>Ranidae</taxon>
        <taxon>Aquarana</taxon>
    </lineage>
</organism>
<feature type="region of interest" description="Disordered" evidence="1">
    <location>
        <begin position="24"/>
        <end position="43"/>
    </location>
</feature>
<dbReference type="EMBL" id="KV923579">
    <property type="protein sequence ID" value="PIO41246.1"/>
    <property type="molecule type" value="Genomic_DNA"/>
</dbReference>
<proteinExistence type="predicted"/>
<accession>A0A2G9SM63</accession>